<feature type="domain" description="DUF3592" evidence="2">
    <location>
        <begin position="53"/>
        <end position="140"/>
    </location>
</feature>
<dbReference type="OrthoDB" id="4750277at2"/>
<dbReference type="Pfam" id="PF12158">
    <property type="entry name" value="DUF3592"/>
    <property type="match status" value="1"/>
</dbReference>
<feature type="transmembrane region" description="Helical" evidence="1">
    <location>
        <begin position="21"/>
        <end position="41"/>
    </location>
</feature>
<dbReference type="Proteomes" id="UP000234881">
    <property type="component" value="Unassembled WGS sequence"/>
</dbReference>
<evidence type="ECO:0000313" key="4">
    <source>
        <dbReference type="Proteomes" id="UP000234881"/>
    </source>
</evidence>
<reference evidence="3 4" key="1">
    <citation type="submission" date="2018-01" db="EMBL/GenBank/DDBJ databases">
        <title>The draft genome sequence of Cohaesibacter sp. H1304.</title>
        <authorList>
            <person name="Wang N.-N."/>
            <person name="Du Z.-J."/>
        </authorList>
    </citation>
    <scope>NUCLEOTIDE SEQUENCE [LARGE SCALE GENOMIC DNA]</scope>
    <source>
        <strain evidence="3 4">H1304</strain>
    </source>
</reference>
<keyword evidence="4" id="KW-1185">Reference proteome</keyword>
<evidence type="ECO:0000259" key="2">
    <source>
        <dbReference type="Pfam" id="PF12158"/>
    </source>
</evidence>
<accession>A0A2N5XRA9</accession>
<gene>
    <name evidence="3" type="ORF">C0081_13175</name>
</gene>
<keyword evidence="1" id="KW-1133">Transmembrane helix</keyword>
<dbReference type="EMBL" id="PKUQ01000022">
    <property type="protein sequence ID" value="PLW76990.1"/>
    <property type="molecule type" value="Genomic_DNA"/>
</dbReference>
<dbReference type="InterPro" id="IPR021994">
    <property type="entry name" value="DUF3592"/>
</dbReference>
<keyword evidence="1" id="KW-0472">Membrane</keyword>
<evidence type="ECO:0000313" key="3">
    <source>
        <dbReference type="EMBL" id="PLW76990.1"/>
    </source>
</evidence>
<comment type="caution">
    <text evidence="3">The sequence shown here is derived from an EMBL/GenBank/DDBJ whole genome shotgun (WGS) entry which is preliminary data.</text>
</comment>
<keyword evidence="1" id="KW-0812">Transmembrane</keyword>
<organism evidence="3 4">
    <name type="scientific">Cohaesibacter celericrescens</name>
    <dbReference type="NCBI Taxonomy" id="2067669"/>
    <lineage>
        <taxon>Bacteria</taxon>
        <taxon>Pseudomonadati</taxon>
        <taxon>Pseudomonadota</taxon>
        <taxon>Alphaproteobacteria</taxon>
        <taxon>Hyphomicrobiales</taxon>
        <taxon>Cohaesibacteraceae</taxon>
    </lineage>
</organism>
<proteinExistence type="predicted"/>
<protein>
    <recommendedName>
        <fullName evidence="2">DUF3592 domain-containing protein</fullName>
    </recommendedName>
</protein>
<sequence length="180" mass="19686">MAILMTDQTTSKRGLFSPIAFLFLAIALGGFVYAGLGFVGLHEAQIPDSWQQAPGQIVDTGITVGSQDMADGSKLEVFQPKVRYRYEVGGKFLLGEQLSRHHPMRSLRGVAETEIEDLHQGTNVTVYFDPENPADAVLRKSDTIGPMQAISSGLAIGLTCFAIFVVSLRRWRKVTPKMTA</sequence>
<name>A0A2N5XRA9_9HYPH</name>
<dbReference type="AlphaFoldDB" id="A0A2N5XRA9"/>
<feature type="transmembrane region" description="Helical" evidence="1">
    <location>
        <begin position="149"/>
        <end position="168"/>
    </location>
</feature>
<evidence type="ECO:0000256" key="1">
    <source>
        <dbReference type="SAM" id="Phobius"/>
    </source>
</evidence>